<dbReference type="EMBL" id="MU251292">
    <property type="protein sequence ID" value="KAG9249737.1"/>
    <property type="molecule type" value="Genomic_DNA"/>
</dbReference>
<dbReference type="GeneID" id="70297844"/>
<keyword evidence="2" id="KW-1185">Reference proteome</keyword>
<dbReference type="RefSeq" id="XP_046113661.1">
    <property type="nucleotide sequence ID" value="XM_046266941.1"/>
</dbReference>
<evidence type="ECO:0000313" key="2">
    <source>
        <dbReference type="Proteomes" id="UP000887229"/>
    </source>
</evidence>
<evidence type="ECO:0000313" key="1">
    <source>
        <dbReference type="EMBL" id="KAG9249737.1"/>
    </source>
</evidence>
<proteinExistence type="predicted"/>
<protein>
    <submittedName>
        <fullName evidence="1">Uncharacterized protein</fullName>
    </submittedName>
</protein>
<dbReference type="Pfam" id="PF21858">
    <property type="entry name" value="DUF6914"/>
    <property type="match status" value="2"/>
</dbReference>
<accession>A0A9P7ZDL1</accession>
<dbReference type="Proteomes" id="UP000887229">
    <property type="component" value="Unassembled WGS sequence"/>
</dbReference>
<dbReference type="OrthoDB" id="2679825at2759"/>
<reference evidence="1" key="1">
    <citation type="journal article" date="2021" name="IMA Fungus">
        <title>Genomic characterization of three marine fungi, including Emericellopsis atlantica sp. nov. with signatures of a generalist lifestyle and marine biomass degradation.</title>
        <authorList>
            <person name="Hagestad O.C."/>
            <person name="Hou L."/>
            <person name="Andersen J.H."/>
            <person name="Hansen E.H."/>
            <person name="Altermark B."/>
            <person name="Li C."/>
            <person name="Kuhnert E."/>
            <person name="Cox R.J."/>
            <person name="Crous P.W."/>
            <person name="Spatafora J.W."/>
            <person name="Lail K."/>
            <person name="Amirebrahimi M."/>
            <person name="Lipzen A."/>
            <person name="Pangilinan J."/>
            <person name="Andreopoulos W."/>
            <person name="Hayes R.D."/>
            <person name="Ng V."/>
            <person name="Grigoriev I.V."/>
            <person name="Jackson S.A."/>
            <person name="Sutton T.D.S."/>
            <person name="Dobson A.D.W."/>
            <person name="Rama T."/>
        </authorList>
    </citation>
    <scope>NUCLEOTIDE SEQUENCE</scope>
    <source>
        <strain evidence="1">TS7</strain>
    </source>
</reference>
<dbReference type="AlphaFoldDB" id="A0A9P7ZDL1"/>
<gene>
    <name evidence="1" type="ORF">F5Z01DRAFT_745957</name>
</gene>
<comment type="caution">
    <text evidence="1">The sequence shown here is derived from an EMBL/GenBank/DDBJ whole genome shotgun (WGS) entry which is preliminary data.</text>
</comment>
<name>A0A9P7ZDL1_9HYPO</name>
<organism evidence="1 2">
    <name type="scientific">Emericellopsis atlantica</name>
    <dbReference type="NCBI Taxonomy" id="2614577"/>
    <lineage>
        <taxon>Eukaryota</taxon>
        <taxon>Fungi</taxon>
        <taxon>Dikarya</taxon>
        <taxon>Ascomycota</taxon>
        <taxon>Pezizomycotina</taxon>
        <taxon>Sordariomycetes</taxon>
        <taxon>Hypocreomycetidae</taxon>
        <taxon>Hypocreales</taxon>
        <taxon>Bionectriaceae</taxon>
        <taxon>Emericellopsis</taxon>
    </lineage>
</organism>
<sequence>MTPAFPMPDPGEKDYKDIQAMIAKYHWSFLGGPKIEIEPEVPGIRYHVKNTPFQGWVYEEVRLRNVKTTVGLLARITITKVEDEKRLIEIFRATPLGWANIEALARDYVAKKSKLGRYSSGADMSKDKPTWDMIEGRETIA</sequence>
<dbReference type="InterPro" id="IPR054208">
    <property type="entry name" value="DUF6914"/>
</dbReference>